<dbReference type="PROSITE" id="PS51257">
    <property type="entry name" value="PROKAR_LIPOPROTEIN"/>
    <property type="match status" value="1"/>
</dbReference>
<evidence type="ECO:0000256" key="1">
    <source>
        <dbReference type="PROSITE-ProRule" id="PRU00278"/>
    </source>
</evidence>
<evidence type="ECO:0000313" key="4">
    <source>
        <dbReference type="EMBL" id="MDF9407713.1"/>
    </source>
</evidence>
<dbReference type="InterPro" id="IPR050245">
    <property type="entry name" value="PrsA_foldase"/>
</dbReference>
<feature type="domain" description="PpiC" evidence="3">
    <location>
        <begin position="165"/>
        <end position="271"/>
    </location>
</feature>
<evidence type="ECO:0000259" key="3">
    <source>
        <dbReference type="PROSITE" id="PS50198"/>
    </source>
</evidence>
<dbReference type="EC" id="5.2.1.8" evidence="4"/>
<dbReference type="SUPFAM" id="SSF109998">
    <property type="entry name" value="Triger factor/SurA peptide-binding domain-like"/>
    <property type="match status" value="1"/>
</dbReference>
<dbReference type="GO" id="GO:0003755">
    <property type="term" value="F:peptidyl-prolyl cis-trans isomerase activity"/>
    <property type="evidence" value="ECO:0007669"/>
    <property type="project" value="UniProtKB-KW"/>
</dbReference>
<keyword evidence="1" id="KW-0697">Rotamase</keyword>
<dbReference type="PANTHER" id="PTHR47245:SF2">
    <property type="entry name" value="PEPTIDYL-PROLYL CIS-TRANS ISOMERASE HP_0175-RELATED"/>
    <property type="match status" value="1"/>
</dbReference>
<keyword evidence="5" id="KW-1185">Reference proteome</keyword>
<protein>
    <submittedName>
        <fullName evidence="4">Peptidylprolyl isomerase</fullName>
        <ecNumber evidence="4">5.2.1.8</ecNumber>
    </submittedName>
</protein>
<proteinExistence type="predicted"/>
<keyword evidence="2" id="KW-0732">Signal</keyword>
<evidence type="ECO:0000313" key="5">
    <source>
        <dbReference type="Proteomes" id="UP001154312"/>
    </source>
</evidence>
<dbReference type="Proteomes" id="UP001154312">
    <property type="component" value="Unassembled WGS sequence"/>
</dbReference>
<organism evidence="4 5">
    <name type="scientific">Pelotomaculum isophthalicicum JI</name>
    <dbReference type="NCBI Taxonomy" id="947010"/>
    <lineage>
        <taxon>Bacteria</taxon>
        <taxon>Bacillati</taxon>
        <taxon>Bacillota</taxon>
        <taxon>Clostridia</taxon>
        <taxon>Eubacteriales</taxon>
        <taxon>Desulfotomaculaceae</taxon>
        <taxon>Pelotomaculum</taxon>
    </lineage>
</organism>
<dbReference type="EMBL" id="JAKOAV010000006">
    <property type="protein sequence ID" value="MDF9407713.1"/>
    <property type="molecule type" value="Genomic_DNA"/>
</dbReference>
<dbReference type="PROSITE" id="PS50198">
    <property type="entry name" value="PPIC_PPIASE_2"/>
    <property type="match status" value="1"/>
</dbReference>
<dbReference type="SUPFAM" id="SSF54534">
    <property type="entry name" value="FKBP-like"/>
    <property type="match status" value="1"/>
</dbReference>
<dbReference type="PANTHER" id="PTHR47245">
    <property type="entry name" value="PEPTIDYLPROLYL ISOMERASE"/>
    <property type="match status" value="1"/>
</dbReference>
<evidence type="ECO:0000256" key="2">
    <source>
        <dbReference type="SAM" id="SignalP"/>
    </source>
</evidence>
<dbReference type="Pfam" id="PF00639">
    <property type="entry name" value="Rotamase"/>
    <property type="match status" value="1"/>
</dbReference>
<dbReference type="AlphaFoldDB" id="A0A9X4H328"/>
<reference evidence="4" key="1">
    <citation type="submission" date="2022-02" db="EMBL/GenBank/DDBJ databases">
        <authorList>
            <person name="Leng L."/>
        </authorList>
    </citation>
    <scope>NUCLEOTIDE SEQUENCE</scope>
    <source>
        <strain evidence="4">JI</strain>
    </source>
</reference>
<dbReference type="InterPro" id="IPR000297">
    <property type="entry name" value="PPIase_PpiC"/>
</dbReference>
<keyword evidence="1 4" id="KW-0413">Isomerase</keyword>
<dbReference type="Gene3D" id="1.10.8.1040">
    <property type="match status" value="1"/>
</dbReference>
<sequence>MHRKILPLTLAVLMIFALAGCGQDVVATVNGEKITGAELSQRVDEAKASMEKQGVDFSGDKGQTLTESLRKQTLDEMINNKLFLQEARKSGKLTKEQVQDKINIFKLQFTSTEEYNQFLAQIKMSEEDIAYILNMQDQVAKDIPPVSEDDVKKYYDENKEQFTHPEQLQVRHILFFVDDGSKGYPVQHTDAEARQMAEDVITQLKQGKDFAALAAEKSEDSGSKNNGGLYTFSAGDAVQEFADAASALSPGQFTQTPVKTEYGYHVIKMEKKIAAGQYPFEEIEQRLTEQLNQQAVSDKFSSMMQEAKNNAKITNKLTAKEGDTSKQ</sequence>
<dbReference type="Pfam" id="PF13624">
    <property type="entry name" value="SurA_N_3"/>
    <property type="match status" value="1"/>
</dbReference>
<gene>
    <name evidence="4" type="ORF">L7E55_04955</name>
</gene>
<comment type="caution">
    <text evidence="4">The sequence shown here is derived from an EMBL/GenBank/DDBJ whole genome shotgun (WGS) entry which is preliminary data.</text>
</comment>
<accession>A0A9X4H328</accession>
<feature type="signal peptide" evidence="2">
    <location>
        <begin position="1"/>
        <end position="19"/>
    </location>
</feature>
<name>A0A9X4H328_9FIRM</name>
<feature type="chain" id="PRO_5040891530" evidence="2">
    <location>
        <begin position="20"/>
        <end position="327"/>
    </location>
</feature>
<dbReference type="InterPro" id="IPR027304">
    <property type="entry name" value="Trigger_fact/SurA_dom_sf"/>
</dbReference>
<dbReference type="RefSeq" id="WP_277442951.1">
    <property type="nucleotide sequence ID" value="NZ_JAKOAV010000006.1"/>
</dbReference>
<dbReference type="InterPro" id="IPR046357">
    <property type="entry name" value="PPIase_dom_sf"/>
</dbReference>
<dbReference type="Gene3D" id="3.10.50.40">
    <property type="match status" value="1"/>
</dbReference>